<dbReference type="PROSITE" id="PS00615">
    <property type="entry name" value="C_TYPE_LECTIN_1"/>
    <property type="match status" value="2"/>
</dbReference>
<dbReference type="InterPro" id="IPR016186">
    <property type="entry name" value="C-type_lectin-like/link_sf"/>
</dbReference>
<dbReference type="Gene3D" id="3.10.100.10">
    <property type="entry name" value="Mannose-Binding Protein A, subunit A"/>
    <property type="match status" value="2"/>
</dbReference>
<evidence type="ECO:0000259" key="2">
    <source>
        <dbReference type="PROSITE" id="PS50041"/>
    </source>
</evidence>
<dbReference type="SMART" id="SM00034">
    <property type="entry name" value="CLECT"/>
    <property type="match status" value="2"/>
</dbReference>
<dbReference type="AlphaFoldDB" id="A0A219YXI3"/>
<name>A0A219YXI3_9NEOP</name>
<feature type="domain" description="C-type lectin" evidence="2">
    <location>
        <begin position="183"/>
        <end position="305"/>
    </location>
</feature>
<evidence type="ECO:0000313" key="3">
    <source>
        <dbReference type="EMBL" id="AQY54451.1"/>
    </source>
</evidence>
<protein>
    <submittedName>
        <fullName evidence="3">Immulectin 15</fullName>
    </submittedName>
</protein>
<feature type="domain" description="C-type lectin" evidence="2">
    <location>
        <begin position="41"/>
        <end position="156"/>
    </location>
</feature>
<evidence type="ECO:0000256" key="1">
    <source>
        <dbReference type="ARBA" id="ARBA00023157"/>
    </source>
</evidence>
<dbReference type="InterPro" id="IPR016187">
    <property type="entry name" value="CTDL_fold"/>
</dbReference>
<reference evidence="3" key="1">
    <citation type="submission" date="2016-07" db="EMBL/GenBank/DDBJ databases">
        <title>A comparative analysis of C-type lectin domain proteins in the ghost moth, Hepialus xiaojinensis.</title>
        <authorList>
            <person name="Meng Q."/>
            <person name="Zhang H."/>
            <person name="Zhang J.-H."/>
            <person name="Zhou G.-L."/>
            <person name="Ni R.-R."/>
            <person name="Zhao Y.-N."/>
            <person name="Qin Q.-L."/>
            <person name="Zou Z."/>
        </authorList>
    </citation>
    <scope>NUCLEOTIDE SEQUENCE</scope>
    <source>
        <tissue evidence="3">Larva fat body</tissue>
    </source>
</reference>
<dbReference type="Pfam" id="PF00059">
    <property type="entry name" value="Lectin_C"/>
    <property type="match status" value="2"/>
</dbReference>
<proteinExistence type="evidence at transcript level"/>
<sequence>MRKYRLLLISAYLICRYRVNGNTTGFFRTDYTLHSEVGTFYKAHKNPKSWNEARKWCMLEGATLAVPKTGIEADIYKTIMDDKLDAFVHSVYVGIQAFSKGLFTSLDGTPIDNLYHNWRPNEPNDLGNNEDCLVIDRLTNGLNDVPCDHSYPFICEKSQDSVKWNNDCQIADPDYRRLDGMQHCYKLHKKKKNWADSYATCTAEQSYLAILNSEEESNALKQLVASESGGNVQRYEIFHLGFHDRYAEGEFKTIQGMTLHEAGFETWDSDPYQPDHPGLENCGSMYGNGKLNDITCSIPLLFICELENNSALSTRMSG</sequence>
<dbReference type="InterPro" id="IPR018378">
    <property type="entry name" value="C-type_lectin_CS"/>
</dbReference>
<gene>
    <name evidence="3" type="primary">IML15</name>
</gene>
<accession>A0A219YXI3</accession>
<dbReference type="PANTHER" id="PTHR22803">
    <property type="entry name" value="MANNOSE, PHOSPHOLIPASE, LECTIN RECEPTOR RELATED"/>
    <property type="match status" value="1"/>
</dbReference>
<dbReference type="SUPFAM" id="SSF56436">
    <property type="entry name" value="C-type lectin-like"/>
    <property type="match status" value="2"/>
</dbReference>
<dbReference type="CDD" id="cd00037">
    <property type="entry name" value="CLECT"/>
    <property type="match status" value="2"/>
</dbReference>
<organism evidence="3">
    <name type="scientific">Hepialus xiaojinensis</name>
    <dbReference type="NCBI Taxonomy" id="1589740"/>
    <lineage>
        <taxon>Eukaryota</taxon>
        <taxon>Metazoa</taxon>
        <taxon>Ecdysozoa</taxon>
        <taxon>Arthropoda</taxon>
        <taxon>Hexapoda</taxon>
        <taxon>Insecta</taxon>
        <taxon>Pterygota</taxon>
        <taxon>Neoptera</taxon>
        <taxon>Endopterygota</taxon>
        <taxon>Lepidoptera</taxon>
        <taxon>Glossata</taxon>
        <taxon>Exoporia</taxon>
        <taxon>Hepialoidea</taxon>
        <taxon>Hepialidae</taxon>
        <taxon>Hepialus</taxon>
    </lineage>
</organism>
<dbReference type="InterPro" id="IPR001304">
    <property type="entry name" value="C-type_lectin-like"/>
</dbReference>
<keyword evidence="1" id="KW-1015">Disulfide bond</keyword>
<dbReference type="InterPro" id="IPR050111">
    <property type="entry name" value="C-type_lectin/snaclec_domain"/>
</dbReference>
<dbReference type="PROSITE" id="PS50041">
    <property type="entry name" value="C_TYPE_LECTIN_2"/>
    <property type="match status" value="2"/>
</dbReference>
<dbReference type="EMBL" id="KX550134">
    <property type="protein sequence ID" value="AQY54451.1"/>
    <property type="molecule type" value="mRNA"/>
</dbReference>